<reference evidence="1" key="1">
    <citation type="submission" date="2015-12" db="EMBL/GenBank/DDBJ databases">
        <title>De novo transcriptome assembly of four potential Pierce s Disease insect vectors from Arizona vineyards.</title>
        <authorList>
            <person name="Tassone E.E."/>
        </authorList>
    </citation>
    <scope>NUCLEOTIDE SEQUENCE</scope>
</reference>
<feature type="non-terminal residue" evidence="1">
    <location>
        <position position="135"/>
    </location>
</feature>
<name>A0A1B6CLZ9_9HEMI</name>
<dbReference type="AlphaFoldDB" id="A0A1B6CLZ9"/>
<dbReference type="EMBL" id="GEDC01022893">
    <property type="protein sequence ID" value="JAS14405.1"/>
    <property type="molecule type" value="Transcribed_RNA"/>
</dbReference>
<accession>A0A1B6CLZ9</accession>
<evidence type="ECO:0000313" key="1">
    <source>
        <dbReference type="EMBL" id="JAS14405.1"/>
    </source>
</evidence>
<sequence>LTKSPHMLPVTKKLHMLPVTKKPLMLPVTKVHYLPITKRHFLPVTKRPHMLPITRAHDPEHTEQELQMEVITVPPGRKLRRRRFRVRRRRRRLRPLPRVDPPFIYLQPPKFRKPRPTVQYVNVRYDKMPKMPKIP</sequence>
<feature type="non-terminal residue" evidence="1">
    <location>
        <position position="1"/>
    </location>
</feature>
<organism evidence="1">
    <name type="scientific">Clastoptera arizonana</name>
    <name type="common">Arizona spittle bug</name>
    <dbReference type="NCBI Taxonomy" id="38151"/>
    <lineage>
        <taxon>Eukaryota</taxon>
        <taxon>Metazoa</taxon>
        <taxon>Ecdysozoa</taxon>
        <taxon>Arthropoda</taxon>
        <taxon>Hexapoda</taxon>
        <taxon>Insecta</taxon>
        <taxon>Pterygota</taxon>
        <taxon>Neoptera</taxon>
        <taxon>Paraneoptera</taxon>
        <taxon>Hemiptera</taxon>
        <taxon>Auchenorrhyncha</taxon>
        <taxon>Cercopoidea</taxon>
        <taxon>Clastopteridae</taxon>
        <taxon>Clastoptera</taxon>
    </lineage>
</organism>
<proteinExistence type="predicted"/>
<protein>
    <submittedName>
        <fullName evidence="1">Uncharacterized protein</fullName>
    </submittedName>
</protein>
<gene>
    <name evidence="1" type="ORF">g.439</name>
</gene>